<comment type="caution">
    <text evidence="1">The sequence shown here is derived from an EMBL/GenBank/DDBJ whole genome shotgun (WGS) entry which is preliminary data.</text>
</comment>
<dbReference type="EMBL" id="JBJQOH010000007">
    <property type="protein sequence ID" value="KAL3680595.1"/>
    <property type="molecule type" value="Genomic_DNA"/>
</dbReference>
<keyword evidence="2" id="KW-1185">Reference proteome</keyword>
<reference evidence="1 2" key="1">
    <citation type="submission" date="2024-09" db="EMBL/GenBank/DDBJ databases">
        <title>Chromosome-scale assembly of Riccia sorocarpa.</title>
        <authorList>
            <person name="Paukszto L."/>
        </authorList>
    </citation>
    <scope>NUCLEOTIDE SEQUENCE [LARGE SCALE GENOMIC DNA]</scope>
    <source>
        <strain evidence="1">LP-2024</strain>
        <tissue evidence="1">Aerial parts of the thallus</tissue>
    </source>
</reference>
<dbReference type="Proteomes" id="UP001633002">
    <property type="component" value="Unassembled WGS sequence"/>
</dbReference>
<accession>A0ABD3GMZ6</accession>
<protein>
    <submittedName>
        <fullName evidence="1">Uncharacterized protein</fullName>
    </submittedName>
</protein>
<organism evidence="1 2">
    <name type="scientific">Riccia sorocarpa</name>
    <dbReference type="NCBI Taxonomy" id="122646"/>
    <lineage>
        <taxon>Eukaryota</taxon>
        <taxon>Viridiplantae</taxon>
        <taxon>Streptophyta</taxon>
        <taxon>Embryophyta</taxon>
        <taxon>Marchantiophyta</taxon>
        <taxon>Marchantiopsida</taxon>
        <taxon>Marchantiidae</taxon>
        <taxon>Marchantiales</taxon>
        <taxon>Ricciaceae</taxon>
        <taxon>Riccia</taxon>
    </lineage>
</organism>
<evidence type="ECO:0000313" key="1">
    <source>
        <dbReference type="EMBL" id="KAL3680595.1"/>
    </source>
</evidence>
<dbReference type="AlphaFoldDB" id="A0ABD3GMZ6"/>
<evidence type="ECO:0000313" key="2">
    <source>
        <dbReference type="Proteomes" id="UP001633002"/>
    </source>
</evidence>
<sequence>MGDVWISWVTFQTEENEISIVSVRGPVDREGRTDLRNWMQSEWRSGTWPVTGVWYTADRYEDFIGDGPIQRGVEKATWIHFNMQLDLDGVCDLLTYRSGPCFMRQRIARDRLQQARLDRVYFSEDRILVELHGFYSKLFQAEPETEAVQLQRQEVLRGMCK</sequence>
<name>A0ABD3GMZ6_9MARC</name>
<gene>
    <name evidence="1" type="ORF">R1sor_023551</name>
</gene>
<proteinExistence type="predicted"/>